<dbReference type="FunFam" id="3.40.50.720:FF:000018">
    <property type="entry name" value="Malate dehydrogenase"/>
    <property type="match status" value="1"/>
</dbReference>
<dbReference type="InterPro" id="IPR001557">
    <property type="entry name" value="L-lactate/malate_DH"/>
</dbReference>
<dbReference type="CDD" id="cd01339">
    <property type="entry name" value="LDH-like_MDH"/>
    <property type="match status" value="1"/>
</dbReference>
<gene>
    <name evidence="5 11" type="primary">mdh</name>
    <name evidence="11" type="ORF">STARVERO_03204</name>
</gene>
<comment type="catalytic activity">
    <reaction evidence="5">
        <text>(S)-malate + NAD(+) = oxaloacetate + NADH + H(+)</text>
        <dbReference type="Rhea" id="RHEA:21432"/>
        <dbReference type="ChEBI" id="CHEBI:15378"/>
        <dbReference type="ChEBI" id="CHEBI:15589"/>
        <dbReference type="ChEBI" id="CHEBI:16452"/>
        <dbReference type="ChEBI" id="CHEBI:57540"/>
        <dbReference type="ChEBI" id="CHEBI:57945"/>
        <dbReference type="EC" id="1.1.1.37"/>
    </reaction>
</comment>
<dbReference type="Gene3D" id="3.90.110.10">
    <property type="entry name" value="Lactate dehydrogenase/glycoside hydrolase, family 4, C-terminal"/>
    <property type="match status" value="1"/>
</dbReference>
<dbReference type="InterPro" id="IPR001236">
    <property type="entry name" value="Lactate/malate_DH_N"/>
</dbReference>
<dbReference type="SUPFAM" id="SSF51735">
    <property type="entry name" value="NAD(P)-binding Rossmann-fold domains"/>
    <property type="match status" value="1"/>
</dbReference>
<comment type="similarity">
    <text evidence="5">Belongs to the LDH/MDH superfamily. MDH type 3 family.</text>
</comment>
<feature type="binding site" evidence="5 7">
    <location>
        <position position="152"/>
    </location>
    <ligand>
        <name>substrate</name>
    </ligand>
</feature>
<evidence type="ECO:0000256" key="2">
    <source>
        <dbReference type="ARBA" id="ARBA00022532"/>
    </source>
</evidence>
<feature type="binding site" evidence="5 8">
    <location>
        <position position="34"/>
    </location>
    <ligand>
        <name>NAD(+)</name>
        <dbReference type="ChEBI" id="CHEBI:57540"/>
    </ligand>
</feature>
<dbReference type="RefSeq" id="WP_144340910.1">
    <property type="nucleotide sequence ID" value="NZ_CACSAS010000001.1"/>
</dbReference>
<evidence type="ECO:0000313" key="12">
    <source>
        <dbReference type="Proteomes" id="UP000433050"/>
    </source>
</evidence>
<name>A0A5S9PL17_9HYPH</name>
<evidence type="ECO:0000256" key="8">
    <source>
        <dbReference type="PIRSR" id="PIRSR000102-3"/>
    </source>
</evidence>
<feature type="binding site" evidence="5 8">
    <location>
        <begin position="119"/>
        <end position="121"/>
    </location>
    <ligand>
        <name>NAD(+)</name>
        <dbReference type="ChEBI" id="CHEBI:57540"/>
    </ligand>
</feature>
<dbReference type="PIRSF" id="PIRSF000102">
    <property type="entry name" value="Lac_mal_DH"/>
    <property type="match status" value="1"/>
</dbReference>
<dbReference type="SUPFAM" id="SSF56327">
    <property type="entry name" value="LDH C-terminal domain-like"/>
    <property type="match status" value="1"/>
</dbReference>
<dbReference type="PRINTS" id="PR00086">
    <property type="entry name" value="LLDHDRGNASE"/>
</dbReference>
<dbReference type="InterPro" id="IPR022383">
    <property type="entry name" value="Lactate/malate_DH_C"/>
</dbReference>
<evidence type="ECO:0000256" key="3">
    <source>
        <dbReference type="ARBA" id="ARBA00023002"/>
    </source>
</evidence>
<dbReference type="PANTHER" id="PTHR43128:SF16">
    <property type="entry name" value="L-LACTATE DEHYDROGENASE"/>
    <property type="match status" value="1"/>
</dbReference>
<feature type="binding site" evidence="5 7">
    <location>
        <position position="83"/>
    </location>
    <ligand>
        <name>substrate</name>
    </ligand>
</feature>
<protein>
    <recommendedName>
        <fullName evidence="5">Malate dehydrogenase</fullName>
        <ecNumber evidence="5">1.1.1.37</ecNumber>
    </recommendedName>
</protein>
<feature type="domain" description="Lactate/malate dehydrogenase C-terminal" evidence="10">
    <location>
        <begin position="148"/>
        <end position="307"/>
    </location>
</feature>
<dbReference type="HAMAP" id="MF_00487">
    <property type="entry name" value="Malate_dehydrog_3"/>
    <property type="match status" value="1"/>
</dbReference>
<evidence type="ECO:0000259" key="9">
    <source>
        <dbReference type="Pfam" id="PF00056"/>
    </source>
</evidence>
<dbReference type="InterPro" id="IPR015955">
    <property type="entry name" value="Lactate_DH/Glyco_Ohase_4_C"/>
</dbReference>
<proteinExistence type="inferred from homology"/>
<accession>A0A5S9PL17</accession>
<evidence type="ECO:0000259" key="10">
    <source>
        <dbReference type="Pfam" id="PF02866"/>
    </source>
</evidence>
<dbReference type="Gene3D" id="3.40.50.720">
    <property type="entry name" value="NAD(P)-binding Rossmann-like Domain"/>
    <property type="match status" value="1"/>
</dbReference>
<evidence type="ECO:0000256" key="1">
    <source>
        <dbReference type="ARBA" id="ARBA00003966"/>
    </source>
</evidence>
<feature type="binding site" evidence="5 7">
    <location>
        <position position="121"/>
    </location>
    <ligand>
        <name>substrate</name>
    </ligand>
</feature>
<comment type="function">
    <text evidence="1 5">Catalyzes the reversible oxidation of malate to oxaloacetate.</text>
</comment>
<keyword evidence="4 5" id="KW-0520">NAD</keyword>
<evidence type="ECO:0000256" key="7">
    <source>
        <dbReference type="PIRSR" id="PIRSR000102-2"/>
    </source>
</evidence>
<feature type="binding site" evidence="5 8">
    <location>
        <position position="96"/>
    </location>
    <ligand>
        <name>NAD(+)</name>
        <dbReference type="ChEBI" id="CHEBI:57540"/>
    </ligand>
</feature>
<keyword evidence="3 5" id="KW-0560">Oxidoreductase</keyword>
<keyword evidence="12" id="KW-1185">Reference proteome</keyword>
<dbReference type="GO" id="GO:0006089">
    <property type="term" value="P:lactate metabolic process"/>
    <property type="evidence" value="ECO:0007669"/>
    <property type="project" value="TreeGrafter"/>
</dbReference>
<dbReference type="EMBL" id="CACSAS010000001">
    <property type="protein sequence ID" value="CAA0105065.1"/>
    <property type="molecule type" value="Genomic_DNA"/>
</dbReference>
<dbReference type="InterPro" id="IPR036291">
    <property type="entry name" value="NAD(P)-bd_dom_sf"/>
</dbReference>
<reference evidence="11 12" key="1">
    <citation type="submission" date="2019-12" db="EMBL/GenBank/DDBJ databases">
        <authorList>
            <person name="Reyes-Prieto M."/>
        </authorList>
    </citation>
    <scope>NUCLEOTIDE SEQUENCE [LARGE SCALE GENOMIC DNA]</scope>
    <source>
        <strain evidence="11">HF14-78462</strain>
    </source>
</reference>
<feature type="binding site" evidence="5 8">
    <location>
        <begin position="10"/>
        <end position="15"/>
    </location>
    <ligand>
        <name>NAD(+)</name>
        <dbReference type="ChEBI" id="CHEBI:57540"/>
    </ligand>
</feature>
<dbReference type="GO" id="GO:0004459">
    <property type="term" value="F:L-lactate dehydrogenase (NAD+) activity"/>
    <property type="evidence" value="ECO:0007669"/>
    <property type="project" value="TreeGrafter"/>
</dbReference>
<dbReference type="PANTHER" id="PTHR43128">
    <property type="entry name" value="L-2-HYDROXYCARBOXYLATE DEHYDROGENASE (NAD(P)(+))"/>
    <property type="match status" value="1"/>
</dbReference>
<feature type="active site" description="Proton acceptor" evidence="5 6">
    <location>
        <position position="176"/>
    </location>
</feature>
<dbReference type="GO" id="GO:0030060">
    <property type="term" value="F:L-malate dehydrogenase (NAD+) activity"/>
    <property type="evidence" value="ECO:0007669"/>
    <property type="project" value="UniProtKB-UniRule"/>
</dbReference>
<dbReference type="Pfam" id="PF02866">
    <property type="entry name" value="Ldh_1_C"/>
    <property type="match status" value="1"/>
</dbReference>
<evidence type="ECO:0000256" key="4">
    <source>
        <dbReference type="ARBA" id="ARBA00023027"/>
    </source>
</evidence>
<dbReference type="GO" id="GO:0006099">
    <property type="term" value="P:tricarboxylic acid cycle"/>
    <property type="evidence" value="ECO:0007669"/>
    <property type="project" value="UniProtKB-UniRule"/>
</dbReference>
<dbReference type="Proteomes" id="UP000433050">
    <property type="component" value="Unassembled WGS sequence"/>
</dbReference>
<feature type="binding site" evidence="5 7">
    <location>
        <position position="89"/>
    </location>
    <ligand>
        <name>substrate</name>
    </ligand>
</feature>
<dbReference type="InterPro" id="IPR011275">
    <property type="entry name" value="Malate_DH_type3"/>
</dbReference>
<dbReference type="AlphaFoldDB" id="A0A5S9PL17"/>
<dbReference type="EC" id="1.1.1.37" evidence="5"/>
<dbReference type="NCBIfam" id="NF004863">
    <property type="entry name" value="PRK06223.1"/>
    <property type="match status" value="1"/>
</dbReference>
<dbReference type="NCBIfam" id="TIGR01763">
    <property type="entry name" value="MalateDH_bact"/>
    <property type="match status" value="1"/>
</dbReference>
<evidence type="ECO:0000256" key="5">
    <source>
        <dbReference type="HAMAP-Rule" id="MF_00487"/>
    </source>
</evidence>
<evidence type="ECO:0000256" key="6">
    <source>
        <dbReference type="PIRSR" id="PIRSR000102-1"/>
    </source>
</evidence>
<organism evidence="11 12">
    <name type="scientific">Starkeya nomas</name>
    <dbReference type="NCBI Taxonomy" id="2666134"/>
    <lineage>
        <taxon>Bacteria</taxon>
        <taxon>Pseudomonadati</taxon>
        <taxon>Pseudomonadota</taxon>
        <taxon>Alphaproteobacteria</taxon>
        <taxon>Hyphomicrobiales</taxon>
        <taxon>Xanthobacteraceae</taxon>
        <taxon>Starkeya</taxon>
    </lineage>
</organism>
<sequence length="321" mass="33492">MARAKIALIGAGQIGGTLALLAGLKELGDVVLFDVAEGVPQGKSLDIAEAAPVLGFDAKLVGTNGYEAIEGADVVIVTAGVPRKPGMSRSDLLGINLKVMEQVGAGIAKFAPDAFVICITNPLDAMVWALQKASGLPTHKVVGMAGVLDSARFRYFLADEFNVSVEDVTAFVLGGHGDDMVPLVRYSGVAGIPLPDLVKMGWTTQEKVDAIVERTRKGGGEIVNLLKTGSAFYAPAASAIEMATSYLRDKKRLLPAAAYLAGQYGVDKLYLGVPVIIGAGGVERIVEISLDGAEQAMLDKSIASVQELVAECRKIAPDLGK</sequence>
<evidence type="ECO:0000313" key="11">
    <source>
        <dbReference type="EMBL" id="CAA0105065.1"/>
    </source>
</evidence>
<keyword evidence="2 5" id="KW-0816">Tricarboxylic acid cycle</keyword>
<dbReference type="FunFam" id="3.90.110.10:FF:000004">
    <property type="entry name" value="Malate dehydrogenase"/>
    <property type="match status" value="1"/>
</dbReference>
<feature type="domain" description="Lactate/malate dehydrogenase N-terminal" evidence="9">
    <location>
        <begin position="5"/>
        <end position="143"/>
    </location>
</feature>
<dbReference type="Pfam" id="PF00056">
    <property type="entry name" value="Ldh_1_N"/>
    <property type="match status" value="1"/>
</dbReference>